<dbReference type="EMBL" id="BQXS01010089">
    <property type="protein sequence ID" value="GKT32929.1"/>
    <property type="molecule type" value="Genomic_DNA"/>
</dbReference>
<reference evidence="3" key="1">
    <citation type="submission" date="2022-03" db="EMBL/GenBank/DDBJ databases">
        <title>Draft genome sequence of Aduncisulcus paluster, a free-living microaerophilic Fornicata.</title>
        <authorList>
            <person name="Yuyama I."/>
            <person name="Kume K."/>
            <person name="Tamura T."/>
            <person name="Inagaki Y."/>
            <person name="Hashimoto T."/>
        </authorList>
    </citation>
    <scope>NUCLEOTIDE SEQUENCE</scope>
    <source>
        <strain evidence="3">NY0171</strain>
    </source>
</reference>
<evidence type="ECO:0000259" key="2">
    <source>
        <dbReference type="Pfam" id="PF09732"/>
    </source>
</evidence>
<name>A0ABQ5KK79_9EUKA</name>
<feature type="compositionally biased region" description="Basic and acidic residues" evidence="1">
    <location>
        <begin position="424"/>
        <end position="440"/>
    </location>
</feature>
<protein>
    <recommendedName>
        <fullName evidence="2">Splicing factor Cactin C-terminal domain-containing protein</fullName>
    </recommendedName>
</protein>
<proteinExistence type="predicted"/>
<feature type="region of interest" description="Disordered" evidence="1">
    <location>
        <begin position="636"/>
        <end position="669"/>
    </location>
</feature>
<evidence type="ECO:0000256" key="1">
    <source>
        <dbReference type="SAM" id="MobiDB-lite"/>
    </source>
</evidence>
<feature type="compositionally biased region" description="Low complexity" evidence="1">
    <location>
        <begin position="644"/>
        <end position="662"/>
    </location>
</feature>
<feature type="domain" description="Splicing factor Cactin C-terminal" evidence="2">
    <location>
        <begin position="682"/>
        <end position="802"/>
    </location>
</feature>
<organism evidence="3 4">
    <name type="scientific">Aduncisulcus paluster</name>
    <dbReference type="NCBI Taxonomy" id="2918883"/>
    <lineage>
        <taxon>Eukaryota</taxon>
        <taxon>Metamonada</taxon>
        <taxon>Carpediemonas-like organisms</taxon>
        <taxon>Aduncisulcus</taxon>
    </lineage>
</organism>
<feature type="region of interest" description="Disordered" evidence="1">
    <location>
        <begin position="288"/>
        <end position="309"/>
    </location>
</feature>
<dbReference type="PANTHER" id="PTHR21737">
    <property type="entry name" value="POLYGLUTAMINE BINDING PROTEIN 1/MARVEL MEMBRANE-ASSOCIATING DOMAIN CONTAINING 3"/>
    <property type="match status" value="1"/>
</dbReference>
<feature type="compositionally biased region" description="Low complexity" evidence="1">
    <location>
        <begin position="492"/>
        <end position="509"/>
    </location>
</feature>
<evidence type="ECO:0000313" key="4">
    <source>
        <dbReference type="Proteomes" id="UP001057375"/>
    </source>
</evidence>
<accession>A0ABQ5KK79</accession>
<dbReference type="Proteomes" id="UP001057375">
    <property type="component" value="Unassembled WGS sequence"/>
</dbReference>
<dbReference type="PANTHER" id="PTHR21737:SF4">
    <property type="entry name" value="SPLICING FACTOR CACTIN"/>
    <property type="match status" value="1"/>
</dbReference>
<feature type="compositionally biased region" description="Basic residues" evidence="1">
    <location>
        <begin position="341"/>
        <end position="362"/>
    </location>
</feature>
<dbReference type="Pfam" id="PF09732">
    <property type="entry name" value="CactinC_cactus"/>
    <property type="match status" value="1"/>
</dbReference>
<dbReference type="InterPro" id="IPR019134">
    <property type="entry name" value="Cactin_C"/>
</dbReference>
<feature type="region of interest" description="Disordered" evidence="1">
    <location>
        <begin position="415"/>
        <end position="454"/>
    </location>
</feature>
<feature type="region of interest" description="Disordered" evidence="1">
    <location>
        <begin position="477"/>
        <end position="521"/>
    </location>
</feature>
<keyword evidence="4" id="KW-1185">Reference proteome</keyword>
<feature type="compositionally biased region" description="Basic residues" evidence="1">
    <location>
        <begin position="288"/>
        <end position="308"/>
    </location>
</feature>
<gene>
    <name evidence="3" type="ORF">ADUPG1_006969</name>
</gene>
<sequence>MNLDITFGHVINALRHTVVQFEHKKPSFRAQIWQLAGLLCCDESLIISSLLKPSKRPTGLLFSYDNSISDICSPIDFVFLYWKEAMRYHQQDGNFKESYIPHIIYELIRLSEKAIDDLISSIVALLPVIDEPIHTIWDCIGRLCIMWKKYGYENGKLLFEKEIAVILKPPTKAVAKSSSKRRSHSCVYFEADDYLYMLKQLLKDIKRNPSANVEETSLPLSSSPSKKYYPQFIKYFIPSELKRYFAQLRSLVIQAMSNWFSCQFIIRKYILKLFQQKRDFEAIVRKKKRKLKKSHKKKQQRSVSRRSKAVIDVPNPPELDQKYILKLFQQKRDFEAIVRKKKRKLKKSHKKKQQRSVSRRSKAVIDVPNPPELDQCCEELDILSERMKRAGSMSLMKDCESEWSNILQERLRRIRERRSASHQKSGERKSEGSPDKERDGATSSSQSSSEYDDYEEFEPLEDDIILEFGKEVLSSVGSDKYGDGTSKRRHSSTSSSFSSSSFNSTSVGGSKRHSSSSQGKDDYAQELCNPCIIDGIQAGGLVQEVDRDILHQDIVIDERPEVLELLKEEMKKEKMVPDEDIHVTQGDVEFEGEKTIFAENYIKERRITSAHFTTSSGKKEPQTPISSDCFTIKARKQKQSIPHSSSSSSSPSSSASSPSSSALKEPTDEPAPAMYMKCVQRRLFQPRFFSSVISGYVWNQYSRTHYDSAHPPPRIVKGYTLTVLYPNLLPSKENIPIVQREDKHGLSQDGTELIRITTRDPQYSDLIFSIVKSPWDRKRSRSVFERKVLRVRIMFKMPGYKR</sequence>
<feature type="region of interest" description="Disordered" evidence="1">
    <location>
        <begin position="341"/>
        <end position="370"/>
    </location>
</feature>
<comment type="caution">
    <text evidence="3">The sequence shown here is derived from an EMBL/GenBank/DDBJ whole genome shotgun (WGS) entry which is preliminary data.</text>
</comment>
<evidence type="ECO:0000313" key="3">
    <source>
        <dbReference type="EMBL" id="GKT32929.1"/>
    </source>
</evidence>
<dbReference type="SMART" id="SM01050">
    <property type="entry name" value="CactinC_cactus"/>
    <property type="match status" value="1"/>
</dbReference>